<keyword evidence="1" id="KW-0106">Calcium</keyword>
<dbReference type="AlphaFoldDB" id="A0A814B0K7"/>
<evidence type="ECO:0000256" key="1">
    <source>
        <dbReference type="ARBA" id="ARBA00022837"/>
    </source>
</evidence>
<dbReference type="Proteomes" id="UP000663829">
    <property type="component" value="Unassembled WGS sequence"/>
</dbReference>
<dbReference type="GO" id="GO:0004222">
    <property type="term" value="F:metalloendopeptidase activity"/>
    <property type="evidence" value="ECO:0007669"/>
    <property type="project" value="InterPro"/>
</dbReference>
<dbReference type="PROSITE" id="PS50215">
    <property type="entry name" value="ADAM_MEPRO"/>
    <property type="match status" value="1"/>
</dbReference>
<evidence type="ECO:0000313" key="6">
    <source>
        <dbReference type="EMBL" id="CAF0754543.1"/>
    </source>
</evidence>
<dbReference type="GO" id="GO:0005509">
    <property type="term" value="F:calcium ion binding"/>
    <property type="evidence" value="ECO:0007669"/>
    <property type="project" value="InterPro"/>
</dbReference>
<dbReference type="EMBL" id="CAJOBA010000457">
    <property type="protein sequence ID" value="CAF3533664.1"/>
    <property type="molecule type" value="Genomic_DNA"/>
</dbReference>
<proteinExistence type="predicted"/>
<dbReference type="InterPro" id="IPR001590">
    <property type="entry name" value="Peptidase_M12B"/>
</dbReference>
<dbReference type="Proteomes" id="UP000681722">
    <property type="component" value="Unassembled WGS sequence"/>
</dbReference>
<dbReference type="OrthoDB" id="10035764at2759"/>
<feature type="binding site" evidence="2">
    <location>
        <position position="157"/>
    </location>
    <ligand>
        <name>Zn(2+)</name>
        <dbReference type="ChEBI" id="CHEBI:29105"/>
        <note>catalytic</note>
    </ligand>
</feature>
<feature type="domain" description="EF-hand" evidence="5">
    <location>
        <begin position="784"/>
        <end position="817"/>
    </location>
</feature>
<evidence type="ECO:0000313" key="8">
    <source>
        <dbReference type="EMBL" id="CAF3533664.1"/>
    </source>
</evidence>
<dbReference type="PROSITE" id="PS50222">
    <property type="entry name" value="EF_HAND_2"/>
    <property type="match status" value="2"/>
</dbReference>
<name>A0A814B0K7_9BILA</name>
<comment type="caution">
    <text evidence="7">The sequence shown here is derived from an EMBL/GenBank/DDBJ whole genome shotgun (WGS) entry which is preliminary data.</text>
</comment>
<reference evidence="7" key="1">
    <citation type="submission" date="2021-02" db="EMBL/GenBank/DDBJ databases">
        <authorList>
            <person name="Nowell W R."/>
        </authorList>
    </citation>
    <scope>NUCLEOTIDE SEQUENCE</scope>
</reference>
<dbReference type="PANTHER" id="PTHR11905">
    <property type="entry name" value="ADAM A DISINTEGRIN AND METALLOPROTEASE DOMAIN"/>
    <property type="match status" value="1"/>
</dbReference>
<feature type="binding site" evidence="2">
    <location>
        <position position="163"/>
    </location>
    <ligand>
        <name>Zn(2+)</name>
        <dbReference type="ChEBI" id="CHEBI:29105"/>
        <note>catalytic</note>
    </ligand>
</feature>
<keyword evidence="3" id="KW-0732">Signal</keyword>
<dbReference type="SUPFAM" id="SSF47473">
    <property type="entry name" value="EF-hand"/>
    <property type="match status" value="1"/>
</dbReference>
<dbReference type="InterPro" id="IPR018247">
    <property type="entry name" value="EF_Hand_1_Ca_BS"/>
</dbReference>
<dbReference type="Proteomes" id="UP000682733">
    <property type="component" value="Unassembled WGS sequence"/>
</dbReference>
<dbReference type="InterPro" id="IPR024079">
    <property type="entry name" value="MetalloPept_cat_dom_sf"/>
</dbReference>
<dbReference type="SMART" id="SM00054">
    <property type="entry name" value="EFh"/>
    <property type="match status" value="2"/>
</dbReference>
<keyword evidence="10" id="KW-1185">Reference proteome</keyword>
<dbReference type="Pfam" id="PF01421">
    <property type="entry name" value="Reprolysin"/>
    <property type="match status" value="1"/>
</dbReference>
<keyword evidence="2" id="KW-0479">Metal-binding</keyword>
<dbReference type="EMBL" id="CAJNOK010000457">
    <property type="protein sequence ID" value="CAF0754543.1"/>
    <property type="molecule type" value="Genomic_DNA"/>
</dbReference>
<dbReference type="PROSITE" id="PS00018">
    <property type="entry name" value="EF_HAND_1"/>
    <property type="match status" value="2"/>
</dbReference>
<dbReference type="InterPro" id="IPR011992">
    <property type="entry name" value="EF-hand-dom_pair"/>
</dbReference>
<keyword evidence="2" id="KW-0862">Zinc</keyword>
<evidence type="ECO:0000259" key="4">
    <source>
        <dbReference type="PROSITE" id="PS50215"/>
    </source>
</evidence>
<evidence type="ECO:0008006" key="11">
    <source>
        <dbReference type="Google" id="ProtNLM"/>
    </source>
</evidence>
<sequence>MLNILVHILQCLYIITVVQSDRYYAFIELLFVIDKDYFPPLSDISYQDYVQVVVDSANISRNDLDIKVELINSKIKYMDHITIPYDGDPGQLYFEKYFNTPEYDVYDSIVLLRYETWDKYAAQGYAMMGGICDRKHKIMYLAPYQNAGMYLAHEIGHQLGLKHQINTTCFTDAHMSVMTNTHMNSYNLARWTECENNIINENICKYSCLFNQPNGYRPLKNKDVLRPGERISNHQQCKMIEKNKNSYVGENSAWFYGSSSDESSCLHPICFQSVGGLLDLKLYCLKPNVNKLMSSNIDQQYPLICETYSAIHCQDEPICGTATDFDTRNSLDNAAAYGGGASFGSGGFDATRAMFAQADTNQDGSLDASEFQRWAGGQGGANAYGLSGSAGYSSFQGDASQYGSGFDASLSAGGNLAAAGSYGGSLAGAGSYGASYDQASSSSAYGSSAGGVFNDPNPQIIRRPAASGPVTYQQNILVKFLQPPPVPPPGVSLTLVAIMCFKVKKCVFTSYSLLSSKRFDLRDKCISFRKGQRPPPPPVLPPIVIRENPPRPPPALPSQVVTKMLPALPVPPRSVIIERLPPLPPKPRDVIVERWLPYRVTQKRRVIVQRAPPVKQQKPRNIIIHYEAPRAQVVREFRNLGVQAADPREYLARYGASLEDSSQLVSHARQAGVVEDISPPAGAAFGSSSLQTFQSGGAYQGGIQEAGGYDLASSGVYDQSGASGGYSSAAYALQGGIEGAGAYGGGSGYQSSSESYGYGGGIASGASGFEAQSFGSTADAYGSGGVDAAAAAFRQADSNNDGTLDQEEFRRFAQGGF</sequence>
<dbReference type="Gene3D" id="3.40.390.10">
    <property type="entry name" value="Collagenase (Catalytic Domain)"/>
    <property type="match status" value="1"/>
</dbReference>
<dbReference type="EMBL" id="CAJNOQ010001799">
    <property type="protein sequence ID" value="CAF0919982.1"/>
    <property type="molecule type" value="Genomic_DNA"/>
</dbReference>
<dbReference type="SUPFAM" id="SSF55486">
    <property type="entry name" value="Metalloproteases ('zincins'), catalytic domain"/>
    <property type="match status" value="1"/>
</dbReference>
<comment type="caution">
    <text evidence="2">Lacks conserved residue(s) required for the propagation of feature annotation.</text>
</comment>
<dbReference type="GO" id="GO:0006508">
    <property type="term" value="P:proteolysis"/>
    <property type="evidence" value="ECO:0007669"/>
    <property type="project" value="InterPro"/>
</dbReference>
<accession>A0A814B0K7</accession>
<dbReference type="EMBL" id="CAJOBC010001799">
    <property type="protein sequence ID" value="CAF3699433.1"/>
    <property type="molecule type" value="Genomic_DNA"/>
</dbReference>
<evidence type="ECO:0000313" key="9">
    <source>
        <dbReference type="EMBL" id="CAF3699433.1"/>
    </source>
</evidence>
<evidence type="ECO:0000256" key="3">
    <source>
        <dbReference type="SAM" id="SignalP"/>
    </source>
</evidence>
<dbReference type="Proteomes" id="UP000677228">
    <property type="component" value="Unassembled WGS sequence"/>
</dbReference>
<evidence type="ECO:0000313" key="10">
    <source>
        <dbReference type="Proteomes" id="UP000663829"/>
    </source>
</evidence>
<gene>
    <name evidence="7" type="ORF">GPM918_LOCUS9598</name>
    <name evidence="6" type="ORF">OVA965_LOCUS2209</name>
    <name evidence="9" type="ORF">SRO942_LOCUS9599</name>
    <name evidence="8" type="ORF">TMI583_LOCUS2209</name>
</gene>
<dbReference type="PANTHER" id="PTHR11905:SF247">
    <property type="entry name" value="PEPTIDASE M12B DOMAIN-CONTAINING PROTEIN"/>
    <property type="match status" value="1"/>
</dbReference>
<feature type="domain" description="Peptidase M12B" evidence="4">
    <location>
        <begin position="25"/>
        <end position="213"/>
    </location>
</feature>
<feature type="chain" id="PRO_5036409823" description="EF-hand domain-containing protein" evidence="3">
    <location>
        <begin position="21"/>
        <end position="817"/>
    </location>
</feature>
<feature type="domain" description="EF-hand" evidence="5">
    <location>
        <begin position="352"/>
        <end position="381"/>
    </location>
</feature>
<protein>
    <recommendedName>
        <fullName evidence="11">EF-hand domain-containing protein</fullName>
    </recommendedName>
</protein>
<evidence type="ECO:0000259" key="5">
    <source>
        <dbReference type="PROSITE" id="PS50222"/>
    </source>
</evidence>
<feature type="active site" evidence="2">
    <location>
        <position position="154"/>
    </location>
</feature>
<organism evidence="7 10">
    <name type="scientific">Didymodactylos carnosus</name>
    <dbReference type="NCBI Taxonomy" id="1234261"/>
    <lineage>
        <taxon>Eukaryota</taxon>
        <taxon>Metazoa</taxon>
        <taxon>Spiralia</taxon>
        <taxon>Gnathifera</taxon>
        <taxon>Rotifera</taxon>
        <taxon>Eurotatoria</taxon>
        <taxon>Bdelloidea</taxon>
        <taxon>Philodinida</taxon>
        <taxon>Philodinidae</taxon>
        <taxon>Didymodactylos</taxon>
    </lineage>
</organism>
<feature type="binding site" evidence="2">
    <location>
        <position position="153"/>
    </location>
    <ligand>
        <name>Zn(2+)</name>
        <dbReference type="ChEBI" id="CHEBI:29105"/>
        <note>catalytic</note>
    </ligand>
</feature>
<dbReference type="Pfam" id="PF13202">
    <property type="entry name" value="EF-hand_5"/>
    <property type="match status" value="2"/>
</dbReference>
<feature type="signal peptide" evidence="3">
    <location>
        <begin position="1"/>
        <end position="20"/>
    </location>
</feature>
<evidence type="ECO:0000256" key="2">
    <source>
        <dbReference type="PROSITE-ProRule" id="PRU00276"/>
    </source>
</evidence>
<dbReference type="InterPro" id="IPR002048">
    <property type="entry name" value="EF_hand_dom"/>
</dbReference>
<evidence type="ECO:0000313" key="7">
    <source>
        <dbReference type="EMBL" id="CAF0919982.1"/>
    </source>
</evidence>